<protein>
    <recommendedName>
        <fullName evidence="3">Histone-lysine N-methyltransferase, H3 lysine-79 specific</fullName>
        <ecNumber evidence="2">2.1.1.360</ecNumber>
    </recommendedName>
    <alternativeName>
        <fullName evidence="9">Histone H3-K79 methyltransferase</fullName>
    </alternativeName>
</protein>
<evidence type="ECO:0000256" key="2">
    <source>
        <dbReference type="ARBA" id="ARBA00012190"/>
    </source>
</evidence>
<evidence type="ECO:0000256" key="6">
    <source>
        <dbReference type="ARBA" id="ARBA00022691"/>
    </source>
</evidence>
<keyword evidence="5" id="KW-0808">Transferase</keyword>
<keyword evidence="8" id="KW-0539">Nucleus</keyword>
<comment type="caution">
    <text evidence="13">The sequence shown here is derived from an EMBL/GenBank/DDBJ whole genome shotgun (WGS) entry which is preliminary data.</text>
</comment>
<keyword evidence="6" id="KW-0949">S-adenosyl-L-methionine</keyword>
<evidence type="ECO:0000256" key="7">
    <source>
        <dbReference type="ARBA" id="ARBA00022853"/>
    </source>
</evidence>
<comment type="catalytic activity">
    <reaction evidence="10">
        <text>L-lysyl(79)-[histone H3] + 3 S-adenosyl-L-methionine = N(6),N(6),N(6)-trimethyl-L-lysyl(79)-[histone H3] + 3 S-adenosyl-L-homocysteine + 3 H(+)</text>
        <dbReference type="Rhea" id="RHEA:60328"/>
        <dbReference type="Rhea" id="RHEA-COMP:15549"/>
        <dbReference type="Rhea" id="RHEA-COMP:15552"/>
        <dbReference type="ChEBI" id="CHEBI:15378"/>
        <dbReference type="ChEBI" id="CHEBI:29969"/>
        <dbReference type="ChEBI" id="CHEBI:57856"/>
        <dbReference type="ChEBI" id="CHEBI:59789"/>
        <dbReference type="ChEBI" id="CHEBI:61961"/>
        <dbReference type="EC" id="2.1.1.360"/>
    </reaction>
</comment>
<name>A0ABQ9TQ92_SAGOE</name>
<gene>
    <name evidence="13" type="ORF">P7K49_032850</name>
</gene>
<evidence type="ECO:0000256" key="3">
    <source>
        <dbReference type="ARBA" id="ARBA00020987"/>
    </source>
</evidence>
<comment type="subcellular location">
    <subcellularLocation>
        <location evidence="1">Nucleus</location>
    </subcellularLocation>
</comment>
<evidence type="ECO:0000256" key="9">
    <source>
        <dbReference type="ARBA" id="ARBA00029821"/>
    </source>
</evidence>
<feature type="region of interest" description="Disordered" evidence="11">
    <location>
        <begin position="64"/>
        <end position="83"/>
    </location>
</feature>
<evidence type="ECO:0000256" key="10">
    <source>
        <dbReference type="ARBA" id="ARBA00047770"/>
    </source>
</evidence>
<sequence length="132" mass="15000">MRVVELSPLKGSVSWTGKPVSYYLHTIDRTIVSTWPRPSRRAALTFPATASRLLPAHYRPHHSEYLATPQPQGRPHLPRNRVAPPAFSRASVTLTPEPRMPHPCRPGPSCSRAQHCWHRRTHEVLPGTRPVW</sequence>
<accession>A0ABQ9TQ92</accession>
<evidence type="ECO:0000256" key="1">
    <source>
        <dbReference type="ARBA" id="ARBA00004123"/>
    </source>
</evidence>
<dbReference type="EMBL" id="JASSZA010000019">
    <property type="protein sequence ID" value="KAK2086943.1"/>
    <property type="molecule type" value="Genomic_DNA"/>
</dbReference>
<organism evidence="13 14">
    <name type="scientific">Saguinus oedipus</name>
    <name type="common">Cotton-top tamarin</name>
    <name type="synonym">Oedipomidas oedipus</name>
    <dbReference type="NCBI Taxonomy" id="9490"/>
    <lineage>
        <taxon>Eukaryota</taxon>
        <taxon>Metazoa</taxon>
        <taxon>Chordata</taxon>
        <taxon>Craniata</taxon>
        <taxon>Vertebrata</taxon>
        <taxon>Euteleostomi</taxon>
        <taxon>Mammalia</taxon>
        <taxon>Eutheria</taxon>
        <taxon>Euarchontoglires</taxon>
        <taxon>Primates</taxon>
        <taxon>Haplorrhini</taxon>
        <taxon>Platyrrhini</taxon>
        <taxon>Cebidae</taxon>
        <taxon>Callitrichinae</taxon>
        <taxon>Saguinus</taxon>
    </lineage>
</organism>
<reference evidence="13 14" key="1">
    <citation type="submission" date="2023-05" db="EMBL/GenBank/DDBJ databases">
        <title>B98-5 Cell Line De Novo Hybrid Assembly: An Optical Mapping Approach.</title>
        <authorList>
            <person name="Kananen K."/>
            <person name="Auerbach J.A."/>
            <person name="Kautto E."/>
            <person name="Blachly J.S."/>
        </authorList>
    </citation>
    <scope>NUCLEOTIDE SEQUENCE [LARGE SCALE GENOMIC DNA]</scope>
    <source>
        <strain evidence="13">B95-8</strain>
        <tissue evidence="13">Cell line</tissue>
    </source>
</reference>
<keyword evidence="4" id="KW-0489">Methyltransferase</keyword>
<dbReference type="InterPro" id="IPR030445">
    <property type="entry name" value="H3-K79_meTrfase"/>
</dbReference>
<evidence type="ECO:0000313" key="13">
    <source>
        <dbReference type="EMBL" id="KAK2086943.1"/>
    </source>
</evidence>
<dbReference type="PANTHER" id="PTHR21451">
    <property type="entry name" value="HISTONE H3 METHYLTRANSFERASE"/>
    <property type="match status" value="1"/>
</dbReference>
<evidence type="ECO:0000259" key="12">
    <source>
        <dbReference type="PROSITE" id="PS51569"/>
    </source>
</evidence>
<keyword evidence="7" id="KW-0156">Chromatin regulator</keyword>
<dbReference type="InterPro" id="IPR029063">
    <property type="entry name" value="SAM-dependent_MTases_sf"/>
</dbReference>
<dbReference type="PANTHER" id="PTHR21451:SF0">
    <property type="entry name" value="HISTONE-LYSINE N-METHYLTRANSFERASE, H3 LYSINE-79 SPECIFIC"/>
    <property type="match status" value="1"/>
</dbReference>
<feature type="region of interest" description="Disordered" evidence="11">
    <location>
        <begin position="91"/>
        <end position="112"/>
    </location>
</feature>
<dbReference type="Gene3D" id="3.40.50.150">
    <property type="entry name" value="Vaccinia Virus protein VP39"/>
    <property type="match status" value="1"/>
</dbReference>
<evidence type="ECO:0000256" key="8">
    <source>
        <dbReference type="ARBA" id="ARBA00023242"/>
    </source>
</evidence>
<dbReference type="EC" id="2.1.1.360" evidence="2"/>
<evidence type="ECO:0000256" key="5">
    <source>
        <dbReference type="ARBA" id="ARBA00022679"/>
    </source>
</evidence>
<dbReference type="PROSITE" id="PS51569">
    <property type="entry name" value="DOT1"/>
    <property type="match status" value="1"/>
</dbReference>
<dbReference type="InterPro" id="IPR025789">
    <property type="entry name" value="DOT1_dom"/>
</dbReference>
<feature type="domain" description="DOT1" evidence="12">
    <location>
        <begin position="1"/>
        <end position="40"/>
    </location>
</feature>
<evidence type="ECO:0000256" key="11">
    <source>
        <dbReference type="SAM" id="MobiDB-lite"/>
    </source>
</evidence>
<keyword evidence="14" id="KW-1185">Reference proteome</keyword>
<evidence type="ECO:0000256" key="4">
    <source>
        <dbReference type="ARBA" id="ARBA00022603"/>
    </source>
</evidence>
<evidence type="ECO:0000313" key="14">
    <source>
        <dbReference type="Proteomes" id="UP001266305"/>
    </source>
</evidence>
<proteinExistence type="predicted"/>
<dbReference type="Proteomes" id="UP001266305">
    <property type="component" value="Unassembled WGS sequence"/>
</dbReference>